<proteinExistence type="predicted"/>
<dbReference type="Proteomes" id="UP001420932">
    <property type="component" value="Unassembled WGS sequence"/>
</dbReference>
<evidence type="ECO:0000313" key="1">
    <source>
        <dbReference type="EMBL" id="KAK9098997.1"/>
    </source>
</evidence>
<reference evidence="1 2" key="1">
    <citation type="submission" date="2024-01" db="EMBL/GenBank/DDBJ databases">
        <title>Genome assemblies of Stephania.</title>
        <authorList>
            <person name="Yang L."/>
        </authorList>
    </citation>
    <scope>NUCLEOTIDE SEQUENCE [LARGE SCALE GENOMIC DNA]</scope>
    <source>
        <strain evidence="1">YNDBR</strain>
        <tissue evidence="1">Leaf</tissue>
    </source>
</reference>
<dbReference type="EMBL" id="JBBNAF010000011">
    <property type="protein sequence ID" value="KAK9098997.1"/>
    <property type="molecule type" value="Genomic_DNA"/>
</dbReference>
<evidence type="ECO:0000313" key="2">
    <source>
        <dbReference type="Proteomes" id="UP001420932"/>
    </source>
</evidence>
<name>A0AAP0HVC9_9MAGN</name>
<comment type="caution">
    <text evidence="1">The sequence shown here is derived from an EMBL/GenBank/DDBJ whole genome shotgun (WGS) entry which is preliminary data.</text>
</comment>
<dbReference type="AlphaFoldDB" id="A0AAP0HVC9"/>
<protein>
    <submittedName>
        <fullName evidence="1">Uncharacterized protein</fullName>
    </submittedName>
</protein>
<accession>A0AAP0HVC9</accession>
<keyword evidence="2" id="KW-1185">Reference proteome</keyword>
<gene>
    <name evidence="1" type="ORF">Syun_026042</name>
</gene>
<sequence>MAVDATCDICGEDVETICHKLRDSALGNTLHFDQRYAGLQKLPKPLYVRTIIYSATQEQIGTLN</sequence>
<organism evidence="1 2">
    <name type="scientific">Stephania yunnanensis</name>
    <dbReference type="NCBI Taxonomy" id="152371"/>
    <lineage>
        <taxon>Eukaryota</taxon>
        <taxon>Viridiplantae</taxon>
        <taxon>Streptophyta</taxon>
        <taxon>Embryophyta</taxon>
        <taxon>Tracheophyta</taxon>
        <taxon>Spermatophyta</taxon>
        <taxon>Magnoliopsida</taxon>
        <taxon>Ranunculales</taxon>
        <taxon>Menispermaceae</taxon>
        <taxon>Menispermoideae</taxon>
        <taxon>Cissampelideae</taxon>
        <taxon>Stephania</taxon>
    </lineage>
</organism>